<keyword evidence="2" id="KW-0805">Transcription regulation</keyword>
<evidence type="ECO:0000313" key="7">
    <source>
        <dbReference type="Proteomes" id="UP000029448"/>
    </source>
</evidence>
<dbReference type="RefSeq" id="WP_052051124.1">
    <property type="nucleotide sequence ID" value="NZ_JACAOJ010000025.1"/>
</dbReference>
<evidence type="ECO:0000256" key="4">
    <source>
        <dbReference type="ARBA" id="ARBA00023163"/>
    </source>
</evidence>
<dbReference type="FunFam" id="1.10.10.10:FF:000001">
    <property type="entry name" value="LysR family transcriptional regulator"/>
    <property type="match status" value="1"/>
</dbReference>
<dbReference type="AlphaFoldDB" id="A0A094ZWK4"/>
<evidence type="ECO:0000313" key="6">
    <source>
        <dbReference type="EMBL" id="KGB26366.1"/>
    </source>
</evidence>
<keyword evidence="3" id="KW-0238">DNA-binding</keyword>
<reference evidence="6 7" key="1">
    <citation type="submission" date="2014-06" db="EMBL/GenBank/DDBJ databases">
        <title>Functional and comparative genomic analyses of the Drosophila gut microbiota identify candidate symbiosis factors.</title>
        <authorList>
            <person name="Newell P.D."/>
            <person name="Chaston J.M."/>
            <person name="Douglas A.E."/>
        </authorList>
    </citation>
    <scope>NUCLEOTIDE SEQUENCE [LARGE SCALE GENOMIC DNA]</scope>
    <source>
        <strain evidence="6 7">DmCS_006</strain>
    </source>
</reference>
<proteinExistence type="inferred from homology"/>
<dbReference type="Pfam" id="PF03466">
    <property type="entry name" value="LysR_substrate"/>
    <property type="match status" value="1"/>
</dbReference>
<dbReference type="Pfam" id="PF00126">
    <property type="entry name" value="HTH_1"/>
    <property type="match status" value="1"/>
</dbReference>
<evidence type="ECO:0000256" key="1">
    <source>
        <dbReference type="ARBA" id="ARBA00009437"/>
    </source>
</evidence>
<dbReference type="InterPro" id="IPR005119">
    <property type="entry name" value="LysR_subst-bd"/>
</dbReference>
<dbReference type="InterPro" id="IPR036390">
    <property type="entry name" value="WH_DNA-bd_sf"/>
</dbReference>
<dbReference type="GO" id="GO:0003677">
    <property type="term" value="F:DNA binding"/>
    <property type="evidence" value="ECO:0007669"/>
    <property type="project" value="UniProtKB-KW"/>
</dbReference>
<dbReference type="PRINTS" id="PR00039">
    <property type="entry name" value="HTHLYSR"/>
</dbReference>
<gene>
    <name evidence="6" type="ORF">AtDm6_0236</name>
</gene>
<organism evidence="6 7">
    <name type="scientific">Acetobacter tropicalis</name>
    <dbReference type="NCBI Taxonomy" id="104102"/>
    <lineage>
        <taxon>Bacteria</taxon>
        <taxon>Pseudomonadati</taxon>
        <taxon>Pseudomonadota</taxon>
        <taxon>Alphaproteobacteria</taxon>
        <taxon>Acetobacterales</taxon>
        <taxon>Acetobacteraceae</taxon>
        <taxon>Acetobacter</taxon>
    </lineage>
</organism>
<comment type="caution">
    <text evidence="6">The sequence shown here is derived from an EMBL/GenBank/DDBJ whole genome shotgun (WGS) entry which is preliminary data.</text>
</comment>
<dbReference type="Gene3D" id="3.40.190.290">
    <property type="match status" value="1"/>
</dbReference>
<feature type="domain" description="HTH lysR-type" evidence="5">
    <location>
        <begin position="3"/>
        <end position="60"/>
    </location>
</feature>
<accession>A0A094ZWK4</accession>
<dbReference type="GeneID" id="89479054"/>
<dbReference type="SUPFAM" id="SSF53850">
    <property type="entry name" value="Periplasmic binding protein-like II"/>
    <property type="match status" value="1"/>
</dbReference>
<name>A0A094ZWK4_9PROT</name>
<dbReference type="InterPro" id="IPR000847">
    <property type="entry name" value="LysR_HTH_N"/>
</dbReference>
<protein>
    <submittedName>
        <fullName evidence="6">Putative transcriptional regulator protein</fullName>
    </submittedName>
</protein>
<dbReference type="PROSITE" id="PS50931">
    <property type="entry name" value="HTH_LYSR"/>
    <property type="match status" value="1"/>
</dbReference>
<evidence type="ECO:0000259" key="5">
    <source>
        <dbReference type="PROSITE" id="PS50931"/>
    </source>
</evidence>
<dbReference type="Proteomes" id="UP000029448">
    <property type="component" value="Unassembled WGS sequence"/>
</dbReference>
<dbReference type="GO" id="GO:0003700">
    <property type="term" value="F:DNA-binding transcription factor activity"/>
    <property type="evidence" value="ECO:0007669"/>
    <property type="project" value="InterPro"/>
</dbReference>
<keyword evidence="4" id="KW-0804">Transcription</keyword>
<evidence type="ECO:0000256" key="3">
    <source>
        <dbReference type="ARBA" id="ARBA00023125"/>
    </source>
</evidence>
<keyword evidence="7" id="KW-1185">Reference proteome</keyword>
<comment type="similarity">
    <text evidence="1">Belongs to the LysR transcriptional regulatory family.</text>
</comment>
<evidence type="ECO:0000256" key="2">
    <source>
        <dbReference type="ARBA" id="ARBA00023015"/>
    </source>
</evidence>
<dbReference type="EMBL" id="JOKM01000010">
    <property type="protein sequence ID" value="KGB26366.1"/>
    <property type="molecule type" value="Genomic_DNA"/>
</dbReference>
<dbReference type="InterPro" id="IPR050950">
    <property type="entry name" value="HTH-type_LysR_regulators"/>
</dbReference>
<dbReference type="PANTHER" id="PTHR30419">
    <property type="entry name" value="HTH-TYPE TRANSCRIPTIONAL REGULATOR YBHD"/>
    <property type="match status" value="1"/>
</dbReference>
<dbReference type="STRING" id="104102.AtDm6_0236"/>
<dbReference type="Gene3D" id="1.10.10.10">
    <property type="entry name" value="Winged helix-like DNA-binding domain superfamily/Winged helix DNA-binding domain"/>
    <property type="match status" value="1"/>
</dbReference>
<dbReference type="InterPro" id="IPR036388">
    <property type="entry name" value="WH-like_DNA-bd_sf"/>
</dbReference>
<dbReference type="GO" id="GO:0005829">
    <property type="term" value="C:cytosol"/>
    <property type="evidence" value="ECO:0007669"/>
    <property type="project" value="TreeGrafter"/>
</dbReference>
<dbReference type="PANTHER" id="PTHR30419:SF30">
    <property type="entry name" value="LYSR FAMILY TRANSCRIPTIONAL REGULATOR"/>
    <property type="match status" value="1"/>
</dbReference>
<dbReference type="SUPFAM" id="SSF46785">
    <property type="entry name" value="Winged helix' DNA-binding domain"/>
    <property type="match status" value="1"/>
</dbReference>
<dbReference type="PATRIC" id="fig|104102.7.peg.234"/>
<sequence length="305" mass="33955">MNISLRQLRAFVAVAETGSFTEAARRMHLTQSAISMVIRQLEDELMLPLFDRHGRGTSTTEAGTELLPLVRRILRDLELVAVGAADIRTLRRGVLRIGATQMLACTFIPPLVREFEKRFPHVEVQLLDTTVDELVTLVRRGEVDLGIGPERRLDEDITRDFLFEVPLCLVCAQTHSLAQSQEIPWSQIGDIRWINYSAEFSHELPSLLAGADIPAPAGVIRDIHHMTTAIALAGQGLGITIAPEYVSPFILPMGAHMIRLTEPIIQRRFFAYRQSIRTMSPVTSTFLDILREHLGGLATSSGQTT</sequence>